<accession>A0A150M9R7</accession>
<gene>
    <name evidence="1" type="ORF">B4110_3528</name>
</gene>
<dbReference type="AlphaFoldDB" id="A0A150M9R7"/>
<name>A0A150M9R7_9BACL</name>
<evidence type="ECO:0000313" key="1">
    <source>
        <dbReference type="EMBL" id="KYD21156.1"/>
    </source>
</evidence>
<organism evidence="1 2">
    <name type="scientific">Parageobacillus toebii</name>
    <dbReference type="NCBI Taxonomy" id="153151"/>
    <lineage>
        <taxon>Bacteria</taxon>
        <taxon>Bacillati</taxon>
        <taxon>Bacillota</taxon>
        <taxon>Bacilli</taxon>
        <taxon>Bacillales</taxon>
        <taxon>Anoxybacillaceae</taxon>
        <taxon>Parageobacillus</taxon>
    </lineage>
</organism>
<dbReference type="Proteomes" id="UP000075324">
    <property type="component" value="Unassembled WGS sequence"/>
</dbReference>
<reference evidence="1 2" key="1">
    <citation type="submission" date="2016-01" db="EMBL/GenBank/DDBJ databases">
        <title>Draft Genome Sequences of Seven Thermophilic Sporeformers Isolated from Foods.</title>
        <authorList>
            <person name="Berendsen E.M."/>
            <person name="Wells-Bennik M.H."/>
            <person name="Krawcyk A.O."/>
            <person name="De Jong A."/>
            <person name="Holsappel S."/>
            <person name="Eijlander R.T."/>
            <person name="Kuipers O.P."/>
        </authorList>
    </citation>
    <scope>NUCLEOTIDE SEQUENCE [LARGE SCALE GENOMIC DNA]</scope>
    <source>
        <strain evidence="1 2">B4110</strain>
    </source>
</reference>
<comment type="caution">
    <text evidence="1">The sequence shown here is derived from an EMBL/GenBank/DDBJ whole genome shotgun (WGS) entry which is preliminary data.</text>
</comment>
<dbReference type="EMBL" id="LQYW01000192">
    <property type="protein sequence ID" value="KYD21156.1"/>
    <property type="molecule type" value="Genomic_DNA"/>
</dbReference>
<proteinExistence type="predicted"/>
<evidence type="ECO:0000313" key="2">
    <source>
        <dbReference type="Proteomes" id="UP000075324"/>
    </source>
</evidence>
<protein>
    <submittedName>
        <fullName evidence="1">Uncharacterized protein</fullName>
    </submittedName>
</protein>
<sequence>MAEGDKARVFNDRGELIGTVKILARSISMRGNGRSLAVLSMY</sequence>
<dbReference type="PATRIC" id="fig|153151.4.peg.2622"/>